<keyword evidence="3" id="KW-1185">Reference proteome</keyword>
<keyword evidence="1" id="KW-0812">Transmembrane</keyword>
<organism evidence="2 3">
    <name type="scientific">Ornithinibacillus halophilus</name>
    <dbReference type="NCBI Taxonomy" id="930117"/>
    <lineage>
        <taxon>Bacteria</taxon>
        <taxon>Bacillati</taxon>
        <taxon>Bacillota</taxon>
        <taxon>Bacilli</taxon>
        <taxon>Bacillales</taxon>
        <taxon>Bacillaceae</taxon>
        <taxon>Ornithinibacillus</taxon>
    </lineage>
</organism>
<sequence>MDLLAILLVVLALFIIVIGFKLVKKAITFIIGIGVLVVAIFLLLNGI</sequence>
<proteinExistence type="predicted"/>
<feature type="transmembrane region" description="Helical" evidence="1">
    <location>
        <begin position="29"/>
        <end position="46"/>
    </location>
</feature>
<protein>
    <submittedName>
        <fullName evidence="2">Uncharacterized protein</fullName>
    </submittedName>
</protein>
<evidence type="ECO:0000256" key="1">
    <source>
        <dbReference type="SAM" id="Phobius"/>
    </source>
</evidence>
<reference evidence="2 3" key="1">
    <citation type="submission" date="2016-11" db="EMBL/GenBank/DDBJ databases">
        <authorList>
            <person name="Jaros S."/>
            <person name="Januszkiewicz K."/>
            <person name="Wedrychowicz H."/>
        </authorList>
    </citation>
    <scope>NUCLEOTIDE SEQUENCE [LARGE SCALE GENOMIC DNA]</scope>
    <source>
        <strain evidence="2 3">IBRC-M 10683</strain>
    </source>
</reference>
<dbReference type="Proteomes" id="UP000183988">
    <property type="component" value="Unassembled WGS sequence"/>
</dbReference>
<evidence type="ECO:0000313" key="2">
    <source>
        <dbReference type="EMBL" id="SHG36237.1"/>
    </source>
</evidence>
<dbReference type="AlphaFoldDB" id="A0A1M5J6M2"/>
<keyword evidence="1" id="KW-1133">Transmembrane helix</keyword>
<name>A0A1M5J6M2_9BACI</name>
<dbReference type="RefSeq" id="WP_159431576.1">
    <property type="nucleotide sequence ID" value="NZ_FQVW01000028.1"/>
</dbReference>
<keyword evidence="1" id="KW-0472">Membrane</keyword>
<accession>A0A1M5J6M2</accession>
<dbReference type="EMBL" id="FQVW01000028">
    <property type="protein sequence ID" value="SHG36237.1"/>
    <property type="molecule type" value="Genomic_DNA"/>
</dbReference>
<evidence type="ECO:0000313" key="3">
    <source>
        <dbReference type="Proteomes" id="UP000183988"/>
    </source>
</evidence>
<gene>
    <name evidence="2" type="ORF">SAMN05216225_102832</name>
</gene>